<evidence type="ECO:0000259" key="1">
    <source>
        <dbReference type="Pfam" id="PF01738"/>
    </source>
</evidence>
<dbReference type="Gene3D" id="3.40.50.1820">
    <property type="entry name" value="alpha/beta hydrolase"/>
    <property type="match status" value="1"/>
</dbReference>
<name>A0ABX8VC34_9MYCO</name>
<dbReference type="Proteomes" id="UP000825367">
    <property type="component" value="Chromosome"/>
</dbReference>
<reference evidence="2 3" key="1">
    <citation type="submission" date="2021-07" db="EMBL/GenBank/DDBJ databases">
        <title>Whole genome sequencing of non-tuberculosis mycobacteria type-strains.</title>
        <authorList>
            <person name="Igarashi Y."/>
            <person name="Osugi A."/>
            <person name="Mitarai S."/>
        </authorList>
    </citation>
    <scope>NUCLEOTIDE SEQUENCE [LARGE SCALE GENOMIC DNA]</scope>
    <source>
        <strain evidence="2 3">JCM 16370</strain>
    </source>
</reference>
<keyword evidence="3" id="KW-1185">Reference proteome</keyword>
<dbReference type="InterPro" id="IPR002925">
    <property type="entry name" value="Dienelactn_hydro"/>
</dbReference>
<dbReference type="PANTHER" id="PTHR46623:SF6">
    <property type="entry name" value="ALPHA_BETA-HYDROLASES SUPERFAMILY PROTEIN"/>
    <property type="match status" value="1"/>
</dbReference>
<dbReference type="Pfam" id="PF01738">
    <property type="entry name" value="DLH"/>
    <property type="match status" value="1"/>
</dbReference>
<feature type="domain" description="Dienelactone hydrolase" evidence="1">
    <location>
        <begin position="13"/>
        <end position="230"/>
    </location>
</feature>
<evidence type="ECO:0000313" key="3">
    <source>
        <dbReference type="Proteomes" id="UP000825367"/>
    </source>
</evidence>
<dbReference type="SUPFAM" id="SSF53474">
    <property type="entry name" value="alpha/beta-Hydrolases"/>
    <property type="match status" value="1"/>
</dbReference>
<proteinExistence type="predicted"/>
<sequence>MDTTFSAPAGPLPAYQARPVGEGPWPGVVIVHDAMGMTSDVKRITDRFADNGYLAITPALYHRGNRLLCVVRTLQAFKNGKGTAVDDLIAAREHLVADPQCTGKIGVIGFCMGGGFCLVLAPTGLFDASAPNYGEWPSDISAIPNSCPTVASYGAKDWMLKGAATKLDGLLAERDVPRDIKEYPNVGHSFMNDWDIPAPMQTIVGVAGMAYSEPEAEDAWQRILTFFGEHLSGAGSADR</sequence>
<dbReference type="PANTHER" id="PTHR46623">
    <property type="entry name" value="CARBOXYMETHYLENEBUTENOLIDASE-RELATED"/>
    <property type="match status" value="1"/>
</dbReference>
<dbReference type="GO" id="GO:0016787">
    <property type="term" value="F:hydrolase activity"/>
    <property type="evidence" value="ECO:0007669"/>
    <property type="project" value="UniProtKB-KW"/>
</dbReference>
<dbReference type="RefSeq" id="WP_220045684.1">
    <property type="nucleotide sequence ID" value="NZ_BAAAVX010000006.1"/>
</dbReference>
<protein>
    <submittedName>
        <fullName evidence="2">Dienelactone hydrolase family protein</fullName>
    </submittedName>
</protein>
<accession>A0ABX8VC34</accession>
<keyword evidence="2" id="KW-0378">Hydrolase</keyword>
<organism evidence="2 3">
    <name type="scientific">Mycolicibacterium pallens</name>
    <dbReference type="NCBI Taxonomy" id="370524"/>
    <lineage>
        <taxon>Bacteria</taxon>
        <taxon>Bacillati</taxon>
        <taxon>Actinomycetota</taxon>
        <taxon>Actinomycetes</taxon>
        <taxon>Mycobacteriales</taxon>
        <taxon>Mycobacteriaceae</taxon>
        <taxon>Mycolicibacterium</taxon>
    </lineage>
</organism>
<gene>
    <name evidence="2" type="ORF">K0O64_19745</name>
</gene>
<dbReference type="InterPro" id="IPR029058">
    <property type="entry name" value="AB_hydrolase_fold"/>
</dbReference>
<evidence type="ECO:0000313" key="2">
    <source>
        <dbReference type="EMBL" id="QYL15345.1"/>
    </source>
</evidence>
<dbReference type="EMBL" id="CP080333">
    <property type="protein sequence ID" value="QYL15345.1"/>
    <property type="molecule type" value="Genomic_DNA"/>
</dbReference>
<dbReference type="InterPro" id="IPR051049">
    <property type="entry name" value="Dienelactone_hydrolase-like"/>
</dbReference>